<keyword evidence="1" id="KW-0472">Membrane</keyword>
<gene>
    <name evidence="2" type="ORF">INT08_05525</name>
</gene>
<organism evidence="2 3">
    <name type="scientific">Prosthecochloris ethylica</name>
    <dbReference type="NCBI Taxonomy" id="2743976"/>
    <lineage>
        <taxon>Bacteria</taxon>
        <taxon>Pseudomonadati</taxon>
        <taxon>Chlorobiota</taxon>
        <taxon>Chlorobiia</taxon>
        <taxon>Chlorobiales</taxon>
        <taxon>Chlorobiaceae</taxon>
        <taxon>Prosthecochloris</taxon>
    </lineage>
</organism>
<dbReference type="EMBL" id="JADGII010000007">
    <property type="protein sequence ID" value="MBF0636635.1"/>
    <property type="molecule type" value="Genomic_DNA"/>
</dbReference>
<dbReference type="PANTHER" id="PTHR37308:SF1">
    <property type="entry name" value="POLYPRENYL-PHOSPHATE TRANSPORTER"/>
    <property type="match status" value="1"/>
</dbReference>
<accession>A0ABR9XRL2</accession>
<name>A0ABR9XRL2_9CHLB</name>
<feature type="transmembrane region" description="Helical" evidence="1">
    <location>
        <begin position="73"/>
        <end position="95"/>
    </location>
</feature>
<evidence type="ECO:0000313" key="3">
    <source>
        <dbReference type="Proteomes" id="UP000619838"/>
    </source>
</evidence>
<keyword evidence="1" id="KW-0812">Transmembrane</keyword>
<evidence type="ECO:0000313" key="2">
    <source>
        <dbReference type="EMBL" id="MBF0636635.1"/>
    </source>
</evidence>
<dbReference type="InterPro" id="IPR007163">
    <property type="entry name" value="VCA0040-like"/>
</dbReference>
<dbReference type="RefSeq" id="WP_175187436.1">
    <property type="nucleotide sequence ID" value="NZ_JABVZQ010000008.1"/>
</dbReference>
<dbReference type="Proteomes" id="UP000619838">
    <property type="component" value="Unassembled WGS sequence"/>
</dbReference>
<dbReference type="Pfam" id="PF04018">
    <property type="entry name" value="VCA0040-like"/>
    <property type="match status" value="1"/>
</dbReference>
<feature type="transmembrane region" description="Helical" evidence="1">
    <location>
        <begin position="130"/>
        <end position="149"/>
    </location>
</feature>
<keyword evidence="1" id="KW-1133">Transmembrane helix</keyword>
<proteinExistence type="predicted"/>
<feature type="transmembrane region" description="Helical" evidence="1">
    <location>
        <begin position="283"/>
        <end position="304"/>
    </location>
</feature>
<protein>
    <submittedName>
        <fullName evidence="2">DUF368 domain-containing protein</fullName>
    </submittedName>
</protein>
<feature type="transmembrane region" description="Helical" evidence="1">
    <location>
        <begin position="196"/>
        <end position="219"/>
    </location>
</feature>
<evidence type="ECO:0000256" key="1">
    <source>
        <dbReference type="SAM" id="Phobius"/>
    </source>
</evidence>
<feature type="transmembrane region" description="Helical" evidence="1">
    <location>
        <begin position="155"/>
        <end position="184"/>
    </location>
</feature>
<reference evidence="2 3" key="1">
    <citation type="journal article" date="2020" name="Microorganisms">
        <title>Simultaneous Genome Sequencing of Prosthecochloris ethylica and Desulfuromonas acetoxidans within a Syntrophic Mixture Reveals Unique Pili and Protein Interactions.</title>
        <authorList>
            <person name="Kyndt J.A."/>
            <person name="Van Beeumen J.J."/>
            <person name="Meyer T.E."/>
        </authorList>
    </citation>
    <scope>NUCLEOTIDE SEQUENCE [LARGE SCALE GENOMIC DNA]</scope>
    <source>
        <strain evidence="2 3">N3</strain>
    </source>
</reference>
<sequence>MLNRILNYAPVTFKGILMGAADIVPGVSGGTMAFITGIYETLIDALRSINMIAIRKLLRFEFRDFWRQINGNFLVSLLAGVVISVLVLANTIVYLLEHHTMLLFSFFFGLILASAVLIARRIHAHSPGAYLAGGAGLVAALLISSLSPVSTPDAWWFIFFSGMIAITAMILPGISGSFILLLLGKYSSIMTAIKEFDIAMIAVFGSGCVVGLLGFSRILSKLLHQYHDQTMLLLAGFMLGSLTKVWPWKAAVLNGMESDKAVLFSTNVLPATFQDVTTRDPQVLSVILLMCAGLALVTAIELAAGRKTTP</sequence>
<feature type="transmembrane region" description="Helical" evidence="1">
    <location>
        <begin position="101"/>
        <end position="118"/>
    </location>
</feature>
<comment type="caution">
    <text evidence="2">The sequence shown here is derived from an EMBL/GenBank/DDBJ whole genome shotgun (WGS) entry which is preliminary data.</text>
</comment>
<dbReference type="PANTHER" id="PTHR37308">
    <property type="entry name" value="INTEGRAL MEMBRANE PROTEIN"/>
    <property type="match status" value="1"/>
</dbReference>
<keyword evidence="3" id="KW-1185">Reference proteome</keyword>